<comment type="caution">
    <text evidence="1">The sequence shown here is derived from an EMBL/GenBank/DDBJ whole genome shotgun (WGS) entry which is preliminary data.</text>
</comment>
<protein>
    <submittedName>
        <fullName evidence="1">Uncharacterized protein</fullName>
    </submittedName>
</protein>
<evidence type="ECO:0000313" key="2">
    <source>
        <dbReference type="Proteomes" id="UP000290289"/>
    </source>
</evidence>
<sequence>MADNRDSRKAAIWDRIVERNSSPFGPHDMMQHMEFACSICLAMQDNCPTAEWRSWKFVPEDAKKAMMDELLCNYTLDEMNKELVKLIEEALKKVTSNGIMMWSGMEDQRSSYKFIFLRTIFIFKNNIIIE</sequence>
<name>A0A498JVZ0_MALDO</name>
<dbReference type="Proteomes" id="UP000290289">
    <property type="component" value="Chromosome 5"/>
</dbReference>
<reference evidence="1 2" key="1">
    <citation type="submission" date="2018-10" db="EMBL/GenBank/DDBJ databases">
        <title>A high-quality apple genome assembly.</title>
        <authorList>
            <person name="Hu J."/>
        </authorList>
    </citation>
    <scope>NUCLEOTIDE SEQUENCE [LARGE SCALE GENOMIC DNA]</scope>
    <source>
        <strain evidence="2">cv. HFTH1</strain>
        <tissue evidence="1">Young leaf</tissue>
    </source>
</reference>
<gene>
    <name evidence="1" type="ORF">DVH24_009967</name>
</gene>
<organism evidence="1 2">
    <name type="scientific">Malus domestica</name>
    <name type="common">Apple</name>
    <name type="synonym">Pyrus malus</name>
    <dbReference type="NCBI Taxonomy" id="3750"/>
    <lineage>
        <taxon>Eukaryota</taxon>
        <taxon>Viridiplantae</taxon>
        <taxon>Streptophyta</taxon>
        <taxon>Embryophyta</taxon>
        <taxon>Tracheophyta</taxon>
        <taxon>Spermatophyta</taxon>
        <taxon>Magnoliopsida</taxon>
        <taxon>eudicotyledons</taxon>
        <taxon>Gunneridae</taxon>
        <taxon>Pentapetalae</taxon>
        <taxon>rosids</taxon>
        <taxon>fabids</taxon>
        <taxon>Rosales</taxon>
        <taxon>Rosaceae</taxon>
        <taxon>Amygdaloideae</taxon>
        <taxon>Maleae</taxon>
        <taxon>Malus</taxon>
    </lineage>
</organism>
<proteinExistence type="predicted"/>
<dbReference type="EMBL" id="RDQH01000331">
    <property type="protein sequence ID" value="RXH97642.1"/>
    <property type="molecule type" value="Genomic_DNA"/>
</dbReference>
<evidence type="ECO:0000313" key="1">
    <source>
        <dbReference type="EMBL" id="RXH97642.1"/>
    </source>
</evidence>
<dbReference type="AlphaFoldDB" id="A0A498JVZ0"/>
<keyword evidence="2" id="KW-1185">Reference proteome</keyword>
<accession>A0A498JVZ0</accession>